<dbReference type="SMART" id="SM00382">
    <property type="entry name" value="AAA"/>
    <property type="match status" value="1"/>
</dbReference>
<keyword evidence="4 6" id="KW-0067">ATP-binding</keyword>
<dbReference type="Proteomes" id="UP001595816">
    <property type="component" value="Unassembled WGS sequence"/>
</dbReference>
<sequence length="296" mass="31108">MIVHTAGLTKRYGTHAALDGVDLSVPAGSVYGLVGPNGAGKTTLLGILAGLRRPTSGEIGVSAARSRVAMLPDTPQFDPWLTGREVVLLAAHLAAGPDGRPVTAERADAVLADSGLADAADRRVGGYSRGMLQRLGFAATVVGDPELLLLDEPASALDPIGRREVLDLIARLRGRATVVFSSHILADVQEVCDRIGIMREGRLLFQGTVEDLLVGRATPAYRVRLRGGVPEVEARLRDQPWVTDVRPEAGGLLVGVRTVTDAETHLAGVLAAAGAQVISLGPREADLEDVFLELMS</sequence>
<proteinExistence type="inferred from homology"/>
<organism evidence="6 7">
    <name type="scientific">Hamadaea flava</name>
    <dbReference type="NCBI Taxonomy" id="1742688"/>
    <lineage>
        <taxon>Bacteria</taxon>
        <taxon>Bacillati</taxon>
        <taxon>Actinomycetota</taxon>
        <taxon>Actinomycetes</taxon>
        <taxon>Micromonosporales</taxon>
        <taxon>Micromonosporaceae</taxon>
        <taxon>Hamadaea</taxon>
    </lineage>
</organism>
<dbReference type="PANTHER" id="PTHR43335">
    <property type="entry name" value="ABC TRANSPORTER, ATP-BINDING PROTEIN"/>
    <property type="match status" value="1"/>
</dbReference>
<dbReference type="InterPro" id="IPR027417">
    <property type="entry name" value="P-loop_NTPase"/>
</dbReference>
<comment type="caution">
    <text evidence="6">The sequence shown here is derived from an EMBL/GenBank/DDBJ whole genome shotgun (WGS) entry which is preliminary data.</text>
</comment>
<evidence type="ECO:0000256" key="4">
    <source>
        <dbReference type="ARBA" id="ARBA00022840"/>
    </source>
</evidence>
<evidence type="ECO:0000313" key="6">
    <source>
        <dbReference type="EMBL" id="MFC4135279.1"/>
    </source>
</evidence>
<dbReference type="InterPro" id="IPR003593">
    <property type="entry name" value="AAA+_ATPase"/>
</dbReference>
<keyword evidence="2" id="KW-0813">Transport</keyword>
<keyword evidence="7" id="KW-1185">Reference proteome</keyword>
<dbReference type="SUPFAM" id="SSF52540">
    <property type="entry name" value="P-loop containing nucleoside triphosphate hydrolases"/>
    <property type="match status" value="1"/>
</dbReference>
<feature type="domain" description="ABC transporter" evidence="5">
    <location>
        <begin position="3"/>
        <end position="225"/>
    </location>
</feature>
<dbReference type="PROSITE" id="PS50893">
    <property type="entry name" value="ABC_TRANSPORTER_2"/>
    <property type="match status" value="1"/>
</dbReference>
<name>A0ABV8LYB6_9ACTN</name>
<reference evidence="7" key="1">
    <citation type="journal article" date="2019" name="Int. J. Syst. Evol. Microbiol.">
        <title>The Global Catalogue of Microorganisms (GCM) 10K type strain sequencing project: providing services to taxonomists for standard genome sequencing and annotation.</title>
        <authorList>
            <consortium name="The Broad Institute Genomics Platform"/>
            <consortium name="The Broad Institute Genome Sequencing Center for Infectious Disease"/>
            <person name="Wu L."/>
            <person name="Ma J."/>
        </authorList>
    </citation>
    <scope>NUCLEOTIDE SEQUENCE [LARGE SCALE GENOMIC DNA]</scope>
    <source>
        <strain evidence="7">CGMCC 4.7289</strain>
    </source>
</reference>
<accession>A0ABV8LYB6</accession>
<evidence type="ECO:0000256" key="1">
    <source>
        <dbReference type="ARBA" id="ARBA00005417"/>
    </source>
</evidence>
<protein>
    <submittedName>
        <fullName evidence="6">ABC transporter ATP-binding protein</fullName>
    </submittedName>
</protein>
<comment type="similarity">
    <text evidence="1">Belongs to the ABC transporter superfamily.</text>
</comment>
<dbReference type="InterPro" id="IPR003439">
    <property type="entry name" value="ABC_transporter-like_ATP-bd"/>
</dbReference>
<evidence type="ECO:0000256" key="3">
    <source>
        <dbReference type="ARBA" id="ARBA00022741"/>
    </source>
</evidence>
<dbReference type="GO" id="GO:0005524">
    <property type="term" value="F:ATP binding"/>
    <property type="evidence" value="ECO:0007669"/>
    <property type="project" value="UniProtKB-KW"/>
</dbReference>
<dbReference type="Gene3D" id="3.40.50.300">
    <property type="entry name" value="P-loop containing nucleotide triphosphate hydrolases"/>
    <property type="match status" value="1"/>
</dbReference>
<keyword evidence="3" id="KW-0547">Nucleotide-binding</keyword>
<evidence type="ECO:0000256" key="2">
    <source>
        <dbReference type="ARBA" id="ARBA00022448"/>
    </source>
</evidence>
<gene>
    <name evidence="6" type="ORF">ACFOZ4_32105</name>
</gene>
<evidence type="ECO:0000259" key="5">
    <source>
        <dbReference type="PROSITE" id="PS50893"/>
    </source>
</evidence>
<dbReference type="Pfam" id="PF00005">
    <property type="entry name" value="ABC_tran"/>
    <property type="match status" value="1"/>
</dbReference>
<evidence type="ECO:0000313" key="7">
    <source>
        <dbReference type="Proteomes" id="UP001595816"/>
    </source>
</evidence>
<dbReference type="EMBL" id="JBHSAY010000020">
    <property type="protein sequence ID" value="MFC4135279.1"/>
    <property type="molecule type" value="Genomic_DNA"/>
</dbReference>
<dbReference type="RefSeq" id="WP_253763153.1">
    <property type="nucleotide sequence ID" value="NZ_JAMZDZ010000001.1"/>
</dbReference>
<dbReference type="PANTHER" id="PTHR43335:SF11">
    <property type="entry name" value="ABC TRANSPORTER RELATED"/>
    <property type="match status" value="1"/>
</dbReference>
<dbReference type="CDD" id="cd03230">
    <property type="entry name" value="ABC_DR_subfamily_A"/>
    <property type="match status" value="1"/>
</dbReference>